<protein>
    <submittedName>
        <fullName evidence="1">Uncharacterized protein</fullName>
    </submittedName>
</protein>
<comment type="caution">
    <text evidence="1">The sequence shown here is derived from an EMBL/GenBank/DDBJ whole genome shotgun (WGS) entry which is preliminary data.</text>
</comment>
<dbReference type="AlphaFoldDB" id="A0AAE0ZTG0"/>
<keyword evidence="2" id="KW-1185">Reference proteome</keyword>
<evidence type="ECO:0000313" key="2">
    <source>
        <dbReference type="Proteomes" id="UP001283361"/>
    </source>
</evidence>
<name>A0AAE0ZTG0_9GAST</name>
<dbReference type="EMBL" id="JAWDGP010003399">
    <property type="protein sequence ID" value="KAK3774611.1"/>
    <property type="molecule type" value="Genomic_DNA"/>
</dbReference>
<proteinExistence type="predicted"/>
<dbReference type="Proteomes" id="UP001283361">
    <property type="component" value="Unassembled WGS sequence"/>
</dbReference>
<sequence length="86" mass="9639">MGPLLSFNTTNLNVTNIGRESKYFAASYQRAIRGLVVWKPRGEDQRVCGWKEKNRVEIEALVVLGKTRVASTEIQESVGKISISKD</sequence>
<reference evidence="1" key="1">
    <citation type="journal article" date="2023" name="G3 (Bethesda)">
        <title>A reference genome for the long-term kleptoplast-retaining sea slug Elysia crispata morphotype clarki.</title>
        <authorList>
            <person name="Eastman K.E."/>
            <person name="Pendleton A.L."/>
            <person name="Shaikh M.A."/>
            <person name="Suttiyut T."/>
            <person name="Ogas R."/>
            <person name="Tomko P."/>
            <person name="Gavelis G."/>
            <person name="Widhalm J.R."/>
            <person name="Wisecaver J.H."/>
        </authorList>
    </citation>
    <scope>NUCLEOTIDE SEQUENCE</scope>
    <source>
        <strain evidence="1">ECLA1</strain>
    </source>
</reference>
<evidence type="ECO:0000313" key="1">
    <source>
        <dbReference type="EMBL" id="KAK3774611.1"/>
    </source>
</evidence>
<accession>A0AAE0ZTG0</accession>
<organism evidence="1 2">
    <name type="scientific">Elysia crispata</name>
    <name type="common">lettuce slug</name>
    <dbReference type="NCBI Taxonomy" id="231223"/>
    <lineage>
        <taxon>Eukaryota</taxon>
        <taxon>Metazoa</taxon>
        <taxon>Spiralia</taxon>
        <taxon>Lophotrochozoa</taxon>
        <taxon>Mollusca</taxon>
        <taxon>Gastropoda</taxon>
        <taxon>Heterobranchia</taxon>
        <taxon>Euthyneura</taxon>
        <taxon>Panpulmonata</taxon>
        <taxon>Sacoglossa</taxon>
        <taxon>Placobranchoidea</taxon>
        <taxon>Plakobranchidae</taxon>
        <taxon>Elysia</taxon>
    </lineage>
</organism>
<gene>
    <name evidence="1" type="ORF">RRG08_035040</name>
</gene>